<sequence>MAYSLTHSLAMKKVGDRLKELLHAHPNYGERGQSKLSRDTGVPQPTISRILRGGSVPEMETLAALAIPFGVTCEWLLTERGPKFVAELYSPQPHDRAADAPRPLPLHVQNLISEIKRANEAGVSEEVFAAVATLLRAIPAQASCADDGDLPHLQP</sequence>
<evidence type="ECO:0000259" key="1">
    <source>
        <dbReference type="PROSITE" id="PS50943"/>
    </source>
</evidence>
<dbReference type="InterPro" id="IPR001387">
    <property type="entry name" value="Cro/C1-type_HTH"/>
</dbReference>
<dbReference type="SMART" id="SM00530">
    <property type="entry name" value="HTH_XRE"/>
    <property type="match status" value="1"/>
</dbReference>
<dbReference type="KEGG" id="bmj:BMULJ_04659"/>
<dbReference type="GO" id="GO:0003677">
    <property type="term" value="F:DNA binding"/>
    <property type="evidence" value="ECO:0007669"/>
    <property type="project" value="InterPro"/>
</dbReference>
<dbReference type="CDD" id="cd00093">
    <property type="entry name" value="HTH_XRE"/>
    <property type="match status" value="1"/>
</dbReference>
<dbReference type="HOGENOM" id="CLU_1783260_0_0_4"/>
<feature type="domain" description="HTH cro/C1-type" evidence="1">
    <location>
        <begin position="33"/>
        <end position="76"/>
    </location>
</feature>
<organism evidence="2 3">
    <name type="scientific">Burkholderia multivorans (strain ATCC 17616 / 249)</name>
    <dbReference type="NCBI Taxonomy" id="395019"/>
    <lineage>
        <taxon>Bacteria</taxon>
        <taxon>Pseudomonadati</taxon>
        <taxon>Pseudomonadota</taxon>
        <taxon>Betaproteobacteria</taxon>
        <taxon>Burkholderiales</taxon>
        <taxon>Burkholderiaceae</taxon>
        <taxon>Burkholderia</taxon>
        <taxon>Burkholderia cepacia complex</taxon>
    </lineage>
</organism>
<dbReference type="Gene3D" id="1.10.260.40">
    <property type="entry name" value="lambda repressor-like DNA-binding domains"/>
    <property type="match status" value="1"/>
</dbReference>
<dbReference type="InterPro" id="IPR010982">
    <property type="entry name" value="Lambda_DNA-bd_dom_sf"/>
</dbReference>
<dbReference type="PROSITE" id="PS50943">
    <property type="entry name" value="HTH_CROC1"/>
    <property type="match status" value="1"/>
</dbReference>
<accession>A0A0H3KVX8</accession>
<gene>
    <name evidence="2" type="ordered locus">BMULJ_04659</name>
</gene>
<dbReference type="EMBL" id="AP009386">
    <property type="protein sequence ID" value="BAG46509.1"/>
    <property type="molecule type" value="Genomic_DNA"/>
</dbReference>
<dbReference type="SUPFAM" id="SSF47413">
    <property type="entry name" value="lambda repressor-like DNA-binding domains"/>
    <property type="match status" value="1"/>
</dbReference>
<dbReference type="Proteomes" id="UP000008815">
    <property type="component" value="Chromosome 2"/>
</dbReference>
<name>A0A0H3KVX8_BURM1</name>
<keyword evidence="3" id="KW-1185">Reference proteome</keyword>
<evidence type="ECO:0000313" key="2">
    <source>
        <dbReference type="EMBL" id="BAG46509.1"/>
    </source>
</evidence>
<dbReference type="Pfam" id="PF01381">
    <property type="entry name" value="HTH_3"/>
    <property type="match status" value="1"/>
</dbReference>
<dbReference type="AlphaFoldDB" id="A0A0H3KVX8"/>
<evidence type="ECO:0000313" key="3">
    <source>
        <dbReference type="Proteomes" id="UP000008815"/>
    </source>
</evidence>
<proteinExistence type="predicted"/>
<dbReference type="STRING" id="395019.BMULJ_04659"/>
<protein>
    <submittedName>
        <fullName evidence="2">Bacteriophage protein</fullName>
    </submittedName>
</protein>
<reference evidence="2 3" key="1">
    <citation type="submission" date="2007-04" db="EMBL/GenBank/DDBJ databases">
        <title>Complete genome sequence of Burkholderia multivorans ATCC 17616.</title>
        <authorList>
            <person name="Ohtsubo Y."/>
            <person name="Yamashita A."/>
            <person name="Kurokawa K."/>
            <person name="Takami H."/>
            <person name="Yuhara S."/>
            <person name="Nishiyama E."/>
            <person name="Endo R."/>
            <person name="Miyazaki R."/>
            <person name="Ono A."/>
            <person name="Yano K."/>
            <person name="Ito M."/>
            <person name="Sota M."/>
            <person name="Yuji N."/>
            <person name="Hattori M."/>
            <person name="Tsuda M."/>
        </authorList>
    </citation>
    <scope>NUCLEOTIDE SEQUENCE [LARGE SCALE GENOMIC DNA]</scope>
    <source>
        <strain evidence="3">ATCC 17616 / 249</strain>
    </source>
</reference>